<name>A0A9X2XNS6_9BACT</name>
<evidence type="ECO:0000313" key="3">
    <source>
        <dbReference type="EMBL" id="MCU7548999.1"/>
    </source>
</evidence>
<keyword evidence="4" id="KW-1185">Reference proteome</keyword>
<reference evidence="3" key="2">
    <citation type="submission" date="2023-04" db="EMBL/GenBank/DDBJ databases">
        <title>Paracnuella aquatica gen. nov., sp. nov., a member of the family Chitinophagaceae isolated from a hot spring.</title>
        <authorList>
            <person name="Wang C."/>
        </authorList>
    </citation>
    <scope>NUCLEOTIDE SEQUENCE</scope>
    <source>
        <strain evidence="3">LB-8</strain>
    </source>
</reference>
<dbReference type="Proteomes" id="UP001155483">
    <property type="component" value="Unassembled WGS sequence"/>
</dbReference>
<dbReference type="InterPro" id="IPR015197">
    <property type="entry name" value="PngaseF_C"/>
</dbReference>
<sequence>MDHVITHNRVTIVTDPSKGENSYKQWGVFPKDSKKIRSVKMLLTLGSPDSIPTAHWDYCDNINIRRVKSKDSADKHIEIGRMLTPYGSIYRKGWQWQWEVDVTDFKSLLQDSVEIEYLHTGYEPVSVGWALTLDFAITYGPEIVKPMGMIPLWNDKYKYGDDKQPITASLLPVQYTVPQGAAINRIRIQHTGHGADQPRQCSEFCTRWRKIMIDQNVVDQRNLWKDCSVNPLYPQGGTWIYSRAYWCPGDLQQPDVIDVPIQAGKHEASVFMQPYTATGNIQAYEHIGSYLFFYAAPQQKYDAAIEEIWAPTNKQQYARLNPAIDQAKILVRNVGSNNLTSLQIEYGTVGFAKKRYIWKGNLTFNQTALVVLPGEIYARPGENKFSVTISKPNGKADAWTGDNSMTSSFMAPKQFPQQMIVQYKTNNNPQDNTILLINASGDTLFKKLPADVKPSTIYADTLQLKEGKYALILQDTAGDGLQFWANPRQGDGYLRLTDMNGNLVHIVESDCGKGETTFIDASAQYKLDTSKIVGAFSMYPRRTRDKIDLDVLLSKAAKLTVKITVDGILQQLHEYESVKQGIFTYSIASLPPGRYIVDVYANDERMFTGRVNKESR</sequence>
<dbReference type="Pfam" id="PF09113">
    <property type="entry name" value="N-glycanase_C"/>
    <property type="match status" value="1"/>
</dbReference>
<dbReference type="InterPro" id="IPR014784">
    <property type="entry name" value="Cu2_ascorb_mOase-like_C"/>
</dbReference>
<comment type="caution">
    <text evidence="3">The sequence shown here is derived from an EMBL/GenBank/DDBJ whole genome shotgun (WGS) entry which is preliminary data.</text>
</comment>
<dbReference type="GO" id="GO:0016715">
    <property type="term" value="F:oxidoreductase activity, acting on paired donors, with incorporation or reduction of molecular oxygen, reduced ascorbate as one donor, and incorporation of one atom of oxygen"/>
    <property type="evidence" value="ECO:0007669"/>
    <property type="project" value="InterPro"/>
</dbReference>
<dbReference type="InterPro" id="IPR008977">
    <property type="entry name" value="PHM/PNGase_F_dom_sf"/>
</dbReference>
<protein>
    <submittedName>
        <fullName evidence="3">Peptide-N-glycosidase F-related protein</fullName>
    </submittedName>
</protein>
<feature type="domain" description="Peptide-N-glycosidase F C-terminal" evidence="2">
    <location>
        <begin position="171"/>
        <end position="291"/>
    </location>
</feature>
<organism evidence="3 4">
    <name type="scientific">Paraflavisolibacter caeni</name>
    <dbReference type="NCBI Taxonomy" id="2982496"/>
    <lineage>
        <taxon>Bacteria</taxon>
        <taxon>Pseudomonadati</taxon>
        <taxon>Bacteroidota</taxon>
        <taxon>Chitinophagia</taxon>
        <taxon>Chitinophagales</taxon>
        <taxon>Chitinophagaceae</taxon>
        <taxon>Paraflavisolibacter</taxon>
    </lineage>
</organism>
<reference evidence="3" key="1">
    <citation type="submission" date="2022-09" db="EMBL/GenBank/DDBJ databases">
        <authorList>
            <person name="Yuan C."/>
            <person name="Ke Z."/>
        </authorList>
    </citation>
    <scope>NUCLEOTIDE SEQUENCE</scope>
    <source>
        <strain evidence="3">LB-8</strain>
    </source>
</reference>
<dbReference type="EMBL" id="JAOTIF010000004">
    <property type="protein sequence ID" value="MCU7548999.1"/>
    <property type="molecule type" value="Genomic_DNA"/>
</dbReference>
<evidence type="ECO:0000256" key="1">
    <source>
        <dbReference type="ARBA" id="ARBA00023157"/>
    </source>
</evidence>
<dbReference type="SUPFAM" id="SSF49742">
    <property type="entry name" value="PHM/PNGase F"/>
    <property type="match status" value="2"/>
</dbReference>
<evidence type="ECO:0000259" key="2">
    <source>
        <dbReference type="Pfam" id="PF09113"/>
    </source>
</evidence>
<dbReference type="RefSeq" id="WP_279296443.1">
    <property type="nucleotide sequence ID" value="NZ_JAOTIF010000004.1"/>
</dbReference>
<evidence type="ECO:0000313" key="4">
    <source>
        <dbReference type="Proteomes" id="UP001155483"/>
    </source>
</evidence>
<dbReference type="AlphaFoldDB" id="A0A9X2XNS6"/>
<accession>A0A9X2XNS6</accession>
<keyword evidence="1" id="KW-1015">Disulfide bond</keyword>
<gene>
    <name evidence="3" type="ORF">OCK74_07720</name>
</gene>
<proteinExistence type="predicted"/>
<dbReference type="Gene3D" id="2.60.120.230">
    <property type="match status" value="2"/>
</dbReference>